<dbReference type="EMBL" id="JABCSC020000001">
    <property type="protein sequence ID" value="NSL53554.1"/>
    <property type="molecule type" value="Genomic_DNA"/>
</dbReference>
<dbReference type="InterPro" id="IPR003661">
    <property type="entry name" value="HisK_dim/P_dom"/>
</dbReference>
<dbReference type="NCBIfam" id="TIGR00229">
    <property type="entry name" value="sensory_box"/>
    <property type="match status" value="2"/>
</dbReference>
<dbReference type="InterPro" id="IPR003594">
    <property type="entry name" value="HATPase_dom"/>
</dbReference>
<organism evidence="8 9">
    <name type="scientific">Uliginosibacterium aquaticum</name>
    <dbReference type="NCBI Taxonomy" id="2731212"/>
    <lineage>
        <taxon>Bacteria</taxon>
        <taxon>Pseudomonadati</taxon>
        <taxon>Pseudomonadota</taxon>
        <taxon>Betaproteobacteria</taxon>
        <taxon>Rhodocyclales</taxon>
        <taxon>Zoogloeaceae</taxon>
        <taxon>Uliginosibacterium</taxon>
    </lineage>
</organism>
<dbReference type="SUPFAM" id="SSF47384">
    <property type="entry name" value="Homodimeric domain of signal transducing histidine kinase"/>
    <property type="match status" value="1"/>
</dbReference>
<keyword evidence="4" id="KW-0808">Transferase</keyword>
<dbReference type="Pfam" id="PF00512">
    <property type="entry name" value="HisKA"/>
    <property type="match status" value="1"/>
</dbReference>
<feature type="domain" description="PAS" evidence="7">
    <location>
        <begin position="986"/>
        <end position="1064"/>
    </location>
</feature>
<feature type="domain" description="PAS" evidence="7">
    <location>
        <begin position="708"/>
        <end position="752"/>
    </location>
</feature>
<feature type="domain" description="PAS" evidence="7">
    <location>
        <begin position="293"/>
        <end position="339"/>
    </location>
</feature>
<evidence type="ECO:0000256" key="2">
    <source>
        <dbReference type="ARBA" id="ARBA00012438"/>
    </source>
</evidence>
<feature type="domain" description="PAS" evidence="7">
    <location>
        <begin position="156"/>
        <end position="220"/>
    </location>
</feature>
<dbReference type="InterPro" id="IPR035965">
    <property type="entry name" value="PAS-like_dom_sf"/>
</dbReference>
<feature type="domain" description="PAS" evidence="7">
    <location>
        <begin position="847"/>
        <end position="895"/>
    </location>
</feature>
<feature type="domain" description="Histidine kinase" evidence="6">
    <location>
        <begin position="1126"/>
        <end position="1353"/>
    </location>
</feature>
<dbReference type="GO" id="GO:0016301">
    <property type="term" value="F:kinase activity"/>
    <property type="evidence" value="ECO:0007669"/>
    <property type="project" value="UniProtKB-KW"/>
</dbReference>
<reference evidence="8 9" key="1">
    <citation type="submission" date="2020-06" db="EMBL/GenBank/DDBJ databases">
        <title>Draft genome of Uliginosibacterium sp. IMCC34675.</title>
        <authorList>
            <person name="Song J."/>
        </authorList>
    </citation>
    <scope>NUCLEOTIDE SEQUENCE [LARGE SCALE GENOMIC DNA]</scope>
    <source>
        <strain evidence="8 9">IMCC34675</strain>
    </source>
</reference>
<keyword evidence="9" id="KW-1185">Reference proteome</keyword>
<dbReference type="InterPro" id="IPR005467">
    <property type="entry name" value="His_kinase_dom"/>
</dbReference>
<comment type="catalytic activity">
    <reaction evidence="1">
        <text>ATP + protein L-histidine = ADP + protein N-phospho-L-histidine.</text>
        <dbReference type="EC" id="2.7.13.3"/>
    </reaction>
</comment>
<feature type="domain" description="PAS" evidence="7">
    <location>
        <begin position="430"/>
        <end position="474"/>
    </location>
</feature>
<dbReference type="InterPro" id="IPR013656">
    <property type="entry name" value="PAS_4"/>
</dbReference>
<evidence type="ECO:0000256" key="1">
    <source>
        <dbReference type="ARBA" id="ARBA00000085"/>
    </source>
</evidence>
<evidence type="ECO:0000313" key="9">
    <source>
        <dbReference type="Proteomes" id="UP000778523"/>
    </source>
</evidence>
<dbReference type="InterPro" id="IPR000014">
    <property type="entry name" value="PAS"/>
</dbReference>
<evidence type="ECO:0000259" key="6">
    <source>
        <dbReference type="PROSITE" id="PS50109"/>
    </source>
</evidence>
<dbReference type="EC" id="2.7.13.3" evidence="2"/>
<evidence type="ECO:0000256" key="4">
    <source>
        <dbReference type="ARBA" id="ARBA00022679"/>
    </source>
</evidence>
<dbReference type="CDD" id="cd00082">
    <property type="entry name" value="HisKA"/>
    <property type="match status" value="1"/>
</dbReference>
<dbReference type="PRINTS" id="PR00344">
    <property type="entry name" value="BCTRLSENSOR"/>
</dbReference>
<dbReference type="PANTHER" id="PTHR43047:SF72">
    <property type="entry name" value="OSMOSENSING HISTIDINE PROTEIN KINASE SLN1"/>
    <property type="match status" value="1"/>
</dbReference>
<keyword evidence="5 8" id="KW-0418">Kinase</keyword>
<dbReference type="PROSITE" id="PS50112">
    <property type="entry name" value="PAS"/>
    <property type="match status" value="7"/>
</dbReference>
<protein>
    <recommendedName>
        <fullName evidence="2">histidine kinase</fullName>
        <ecNumber evidence="2">2.7.13.3</ecNumber>
    </recommendedName>
</protein>
<accession>A0ABX2IAZ7</accession>
<dbReference type="InterPro" id="IPR036890">
    <property type="entry name" value="HATPase_C_sf"/>
</dbReference>
<dbReference type="Proteomes" id="UP000778523">
    <property type="component" value="Unassembled WGS sequence"/>
</dbReference>
<dbReference type="Pfam" id="PF13188">
    <property type="entry name" value="PAS_8"/>
    <property type="match status" value="1"/>
</dbReference>
<name>A0ABX2IAZ7_9RHOO</name>
<keyword evidence="3" id="KW-0597">Phosphoprotein</keyword>
<dbReference type="Pfam" id="PF02518">
    <property type="entry name" value="HATPase_c"/>
    <property type="match status" value="1"/>
</dbReference>
<dbReference type="Gene3D" id="3.30.565.10">
    <property type="entry name" value="Histidine kinase-like ATPase, C-terminal domain"/>
    <property type="match status" value="1"/>
</dbReference>
<dbReference type="Gene3D" id="3.30.450.20">
    <property type="entry name" value="PAS domain"/>
    <property type="match status" value="8"/>
</dbReference>
<dbReference type="CDD" id="cd00130">
    <property type="entry name" value="PAS"/>
    <property type="match status" value="1"/>
</dbReference>
<dbReference type="SMART" id="SM00091">
    <property type="entry name" value="PAS"/>
    <property type="match status" value="8"/>
</dbReference>
<dbReference type="Pfam" id="PF08448">
    <property type="entry name" value="PAS_4"/>
    <property type="match status" value="7"/>
</dbReference>
<proteinExistence type="predicted"/>
<dbReference type="RefSeq" id="WP_170019668.1">
    <property type="nucleotide sequence ID" value="NZ_JABCSC020000001.1"/>
</dbReference>
<gene>
    <name evidence="8" type="ORF">HJ583_000805</name>
</gene>
<sequence>MEGMEALAASLLAGLVFLGWKLVELRRELGYARAALDLGHLPYVVLREDGRIRACSEAFALLSGVARERLLDVRPDAVLPREWCLVQARQQARALSGETVHTEQAWLERQDAEPVLVSLRARLLSRGGLREVLLSCEDCSQLAEASREQLEATMRARTYVQSLIDVIPQPVFVRDGEGRYVLLNEACAKALGRPREQILGHTPAEIGTPMEQASEILHEDAEVFAGRVIYKEIDNCHAWAGEHRHLVLSKGACADASGRPVVVGTYFDVTRWRAAETALQAALERETLRRERTQAYVQRLINVIPQPVYVKDAQSRYLLVNDAFCTERRRSREELMGQSSYGLAADRQLSSSIADEDLRVLAGEVILKEECLPHMYTGEERFRLITKGSCLDAEGQPVIVGANFDITHWRQAERAAGQAAERERRLRERTQAFIQRLIDVIPEPVYVKDAQSRYLMVNDAFARDFQMPKEDIPGIDSISRVGEEDPAIGEAVRSEDLAVLAGASIRKEDHRPWLLTGEERHRIVTKGSCEDADGNPVIVVASFNVTRWYQAERELQQALQREVELRERTQQYIQRLIDVIPHPVFVKDEESRFLLANQSMADYYGCSVAELIGRTSFSREHPQSPVALKVNSEDRAVIHDGLIVSKEERTLHRSSGEMRDRLFAKGPCVDPYGRTVLVGTHIDITSLRNAERELRAALQRETERRERTQAFIQRLIDLIPQPVYVKDAQSRFMMVNEAQVREMGVPREDIIGLRSFAWIEESHAALTHTVTTEDQEVLAGKVVFKEEHGPSPLTGEERHRLVSKGSCLDADGNPVIVVANFNVTRWYEAERELTEALEREQLNHERTQHYIQRLIDVIPYPVYVKDAESRFLLVNNAFAQDRGVSKDELRGVSSVTPEVSTEIGITQTREEDAFVLGSRELIVKEEYKPHPRTGEERYRVISKACCEDASGKPVIVVSVFDVTPWRLAERQLSEALGRETDRRQRIQEYVQRLIDVIPQPVYVKDASSHYLMVNEAFAKDRGLAREELVGRVSSVSPEMSRLVFAEDAEVLQGRKVLKEEYRQHPSTGQPRYRVIAKGCCLDDEGRPVIVGANFDVTPWRLAEARLFMAKETAERANAAKSLFLTNMSHELRTPMHGILSFARIGVERALTVEPERLLGYFERIVVSGERLMGLLNDLLDLAKLESGRMEIQLHEQDLAGLMRDVLGEYEAMAAGRGQSLLFEHAGAAFAAVDSKLFGQVLRNLLSNAIKFSAPGSQIELELQPGQLEGKDGSRVPAIEVRVADRGPGIPENELDAVFDKFVQSSKTRSGAGGTGLGLAICREIISAHQGLIVARNRVDGGGAEFIVSLPLRRS</sequence>
<dbReference type="PANTHER" id="PTHR43047">
    <property type="entry name" value="TWO-COMPONENT HISTIDINE PROTEIN KINASE"/>
    <property type="match status" value="1"/>
</dbReference>
<evidence type="ECO:0000256" key="5">
    <source>
        <dbReference type="ARBA" id="ARBA00022777"/>
    </source>
</evidence>
<dbReference type="SMART" id="SM00387">
    <property type="entry name" value="HATPase_c"/>
    <property type="match status" value="1"/>
</dbReference>
<evidence type="ECO:0000313" key="8">
    <source>
        <dbReference type="EMBL" id="NSL53554.1"/>
    </source>
</evidence>
<dbReference type="SMART" id="SM00388">
    <property type="entry name" value="HisKA"/>
    <property type="match status" value="1"/>
</dbReference>
<evidence type="ECO:0000259" key="7">
    <source>
        <dbReference type="PROSITE" id="PS50112"/>
    </source>
</evidence>
<dbReference type="InterPro" id="IPR036097">
    <property type="entry name" value="HisK_dim/P_sf"/>
</dbReference>
<dbReference type="InterPro" id="IPR004358">
    <property type="entry name" value="Sig_transdc_His_kin-like_C"/>
</dbReference>
<feature type="domain" description="PAS" evidence="7">
    <location>
        <begin position="569"/>
        <end position="624"/>
    </location>
</feature>
<dbReference type="Gene3D" id="1.10.287.130">
    <property type="match status" value="1"/>
</dbReference>
<dbReference type="SUPFAM" id="SSF55874">
    <property type="entry name" value="ATPase domain of HSP90 chaperone/DNA topoisomerase II/histidine kinase"/>
    <property type="match status" value="1"/>
</dbReference>
<comment type="caution">
    <text evidence="8">The sequence shown here is derived from an EMBL/GenBank/DDBJ whole genome shotgun (WGS) entry which is preliminary data.</text>
</comment>
<dbReference type="PROSITE" id="PS50109">
    <property type="entry name" value="HIS_KIN"/>
    <property type="match status" value="1"/>
</dbReference>
<dbReference type="SUPFAM" id="SSF55785">
    <property type="entry name" value="PYP-like sensor domain (PAS domain)"/>
    <property type="match status" value="8"/>
</dbReference>
<evidence type="ECO:0000256" key="3">
    <source>
        <dbReference type="ARBA" id="ARBA00022553"/>
    </source>
</evidence>